<dbReference type="PANTHER" id="PTHR31223:SF70">
    <property type="entry name" value="LOG FAMILY PROTEIN YJL055W"/>
    <property type="match status" value="1"/>
</dbReference>
<evidence type="ECO:0000313" key="3">
    <source>
        <dbReference type="Proteomes" id="UP001301350"/>
    </source>
</evidence>
<dbReference type="GO" id="GO:0009691">
    <property type="term" value="P:cytokinin biosynthetic process"/>
    <property type="evidence" value="ECO:0007669"/>
    <property type="project" value="InterPro"/>
</dbReference>
<organism evidence="2 3">
    <name type="scientific">Cyanidium caldarium</name>
    <name type="common">Red alga</name>
    <dbReference type="NCBI Taxonomy" id="2771"/>
    <lineage>
        <taxon>Eukaryota</taxon>
        <taxon>Rhodophyta</taxon>
        <taxon>Bangiophyceae</taxon>
        <taxon>Cyanidiales</taxon>
        <taxon>Cyanidiaceae</taxon>
        <taxon>Cyanidium</taxon>
    </lineage>
</organism>
<name>A0AAV9IXD4_CYACA</name>
<evidence type="ECO:0008006" key="4">
    <source>
        <dbReference type="Google" id="ProtNLM"/>
    </source>
</evidence>
<proteinExistence type="predicted"/>
<dbReference type="InterPro" id="IPR031100">
    <property type="entry name" value="LOG_fam"/>
</dbReference>
<dbReference type="Gene3D" id="3.40.50.450">
    <property type="match status" value="1"/>
</dbReference>
<feature type="region of interest" description="Disordered" evidence="1">
    <location>
        <begin position="228"/>
        <end position="251"/>
    </location>
</feature>
<dbReference type="Pfam" id="PF03641">
    <property type="entry name" value="Lysine_decarbox"/>
    <property type="match status" value="1"/>
</dbReference>
<dbReference type="Proteomes" id="UP001301350">
    <property type="component" value="Unassembled WGS sequence"/>
</dbReference>
<protein>
    <recommendedName>
        <fullName evidence="4">Cytokinin riboside 5'-monophosphate phosphoribohydrolase</fullName>
    </recommendedName>
</protein>
<dbReference type="PANTHER" id="PTHR31223">
    <property type="entry name" value="LOG FAMILY PROTEIN YJL055W"/>
    <property type="match status" value="1"/>
</dbReference>
<keyword evidence="3" id="KW-1185">Reference proteome</keyword>
<sequence>MSSPRRQRKHLHHHHYRHDTEAAVSANRIITCYASSSDRVPLPYQQAAYALGREIARRGWVQRNGGGRHGLMGSLTDGGLDAGGAVDAVILDVFTEQNCHPRLERVKVVADMSERKHGLYREADAYIALPGGLGTLEELAEVLSWRQLAFHNKPIVLYNVDGFWDPLICWLERAVALNMVSTDMVSRQLLQCADSAAEVCCLLETHFAAGVVSAEPCHPCSARIATVRPPASTTGPEEAGDGASRPPCKTDPGWLAAADAQHYSVRADWTRLTLAKESER</sequence>
<dbReference type="GO" id="GO:0016799">
    <property type="term" value="F:hydrolase activity, hydrolyzing N-glycosyl compounds"/>
    <property type="evidence" value="ECO:0007669"/>
    <property type="project" value="TreeGrafter"/>
</dbReference>
<dbReference type="NCBIfam" id="TIGR00730">
    <property type="entry name" value="Rossman fold protein, TIGR00730 family"/>
    <property type="match status" value="1"/>
</dbReference>
<dbReference type="AlphaFoldDB" id="A0AAV9IXD4"/>
<evidence type="ECO:0000313" key="2">
    <source>
        <dbReference type="EMBL" id="KAK4536811.1"/>
    </source>
</evidence>
<dbReference type="GO" id="GO:0005829">
    <property type="term" value="C:cytosol"/>
    <property type="evidence" value="ECO:0007669"/>
    <property type="project" value="TreeGrafter"/>
</dbReference>
<evidence type="ECO:0000256" key="1">
    <source>
        <dbReference type="SAM" id="MobiDB-lite"/>
    </source>
</evidence>
<dbReference type="EMBL" id="JANCYW010000009">
    <property type="protein sequence ID" value="KAK4536811.1"/>
    <property type="molecule type" value="Genomic_DNA"/>
</dbReference>
<dbReference type="InterPro" id="IPR005269">
    <property type="entry name" value="LOG"/>
</dbReference>
<gene>
    <name evidence="2" type="ORF">CDCA_CDCA09G2836</name>
</gene>
<accession>A0AAV9IXD4</accession>
<reference evidence="2 3" key="1">
    <citation type="submission" date="2022-07" db="EMBL/GenBank/DDBJ databases">
        <title>Genome-wide signatures of adaptation to extreme environments.</title>
        <authorList>
            <person name="Cho C.H."/>
            <person name="Yoon H.S."/>
        </authorList>
    </citation>
    <scope>NUCLEOTIDE SEQUENCE [LARGE SCALE GENOMIC DNA]</scope>
    <source>
        <strain evidence="2 3">DBV 063 E5</strain>
    </source>
</reference>
<comment type="caution">
    <text evidence="2">The sequence shown here is derived from an EMBL/GenBank/DDBJ whole genome shotgun (WGS) entry which is preliminary data.</text>
</comment>
<dbReference type="SUPFAM" id="SSF102405">
    <property type="entry name" value="MCP/YpsA-like"/>
    <property type="match status" value="1"/>
</dbReference>